<sequence length="82" mass="9479">MQMEEDLTREEGLREALSSFNFPPLTVQNTRREISSGSLLASKFLSIWFLKVYGGLCGLIERNFLSKRQPLDIKEFLRSVCH</sequence>
<organism evidence="1 2">
    <name type="scientific">Tripterygium wilfordii</name>
    <name type="common">Thunder God vine</name>
    <dbReference type="NCBI Taxonomy" id="458696"/>
    <lineage>
        <taxon>Eukaryota</taxon>
        <taxon>Viridiplantae</taxon>
        <taxon>Streptophyta</taxon>
        <taxon>Embryophyta</taxon>
        <taxon>Tracheophyta</taxon>
        <taxon>Spermatophyta</taxon>
        <taxon>Magnoliopsida</taxon>
        <taxon>eudicotyledons</taxon>
        <taxon>Gunneridae</taxon>
        <taxon>Pentapetalae</taxon>
        <taxon>rosids</taxon>
        <taxon>fabids</taxon>
        <taxon>Celastrales</taxon>
        <taxon>Celastraceae</taxon>
        <taxon>Tripterygium</taxon>
    </lineage>
</organism>
<evidence type="ECO:0000313" key="1">
    <source>
        <dbReference type="EMBL" id="KAF5745451.1"/>
    </source>
</evidence>
<accession>A0A7J7DGI3</accession>
<proteinExistence type="predicted"/>
<dbReference type="Proteomes" id="UP000593562">
    <property type="component" value="Unassembled WGS sequence"/>
</dbReference>
<dbReference type="AlphaFoldDB" id="A0A7J7DGI3"/>
<dbReference type="InParanoid" id="A0A7J7DGI3"/>
<dbReference type="EMBL" id="JAAARO010000007">
    <property type="protein sequence ID" value="KAF5745451.1"/>
    <property type="molecule type" value="Genomic_DNA"/>
</dbReference>
<gene>
    <name evidence="1" type="ORF">HS088_TW07G01035</name>
</gene>
<protein>
    <submittedName>
        <fullName evidence="1">Uncharacterized protein</fullName>
    </submittedName>
</protein>
<reference evidence="1 2" key="1">
    <citation type="journal article" date="2020" name="Nat. Commun.">
        <title>Genome of Tripterygium wilfordii and identification of cytochrome P450 involved in triptolide biosynthesis.</title>
        <authorList>
            <person name="Tu L."/>
            <person name="Su P."/>
            <person name="Zhang Z."/>
            <person name="Gao L."/>
            <person name="Wang J."/>
            <person name="Hu T."/>
            <person name="Zhou J."/>
            <person name="Zhang Y."/>
            <person name="Zhao Y."/>
            <person name="Liu Y."/>
            <person name="Song Y."/>
            <person name="Tong Y."/>
            <person name="Lu Y."/>
            <person name="Yang J."/>
            <person name="Xu C."/>
            <person name="Jia M."/>
            <person name="Peters R.J."/>
            <person name="Huang L."/>
            <person name="Gao W."/>
        </authorList>
    </citation>
    <scope>NUCLEOTIDE SEQUENCE [LARGE SCALE GENOMIC DNA]</scope>
    <source>
        <strain evidence="2">cv. XIE 37</strain>
        <tissue evidence="1">Leaf</tissue>
    </source>
</reference>
<keyword evidence="2" id="KW-1185">Reference proteome</keyword>
<evidence type="ECO:0000313" key="2">
    <source>
        <dbReference type="Proteomes" id="UP000593562"/>
    </source>
</evidence>
<name>A0A7J7DGI3_TRIWF</name>
<comment type="caution">
    <text evidence="1">The sequence shown here is derived from an EMBL/GenBank/DDBJ whole genome shotgun (WGS) entry which is preliminary data.</text>
</comment>